<dbReference type="OrthoDB" id="2973044at2"/>
<protein>
    <submittedName>
        <fullName evidence="1">Uncharacterized protein</fullName>
    </submittedName>
</protein>
<reference evidence="1 2" key="1">
    <citation type="submission" date="2016-12" db="EMBL/GenBank/DDBJ databases">
        <title>Domibacillus sp. SAB 38T whole genome sequencing.</title>
        <authorList>
            <person name="Verma A."/>
            <person name="Ojha A.K."/>
            <person name="Krishnamurthi S."/>
        </authorList>
    </citation>
    <scope>NUCLEOTIDE SEQUENCE [LARGE SCALE GENOMIC DNA]</scope>
    <source>
        <strain evidence="1 2">SAB 38</strain>
    </source>
</reference>
<keyword evidence="2" id="KW-1185">Reference proteome</keyword>
<organism evidence="1 2">
    <name type="scientific">Domibacillus epiphyticus</name>
    <dbReference type="NCBI Taxonomy" id="1714355"/>
    <lineage>
        <taxon>Bacteria</taxon>
        <taxon>Bacillati</taxon>
        <taxon>Bacillota</taxon>
        <taxon>Bacilli</taxon>
        <taxon>Bacillales</taxon>
        <taxon>Bacillaceae</taxon>
        <taxon>Domibacillus</taxon>
    </lineage>
</organism>
<proteinExistence type="predicted"/>
<dbReference type="Proteomes" id="UP000188613">
    <property type="component" value="Unassembled WGS sequence"/>
</dbReference>
<gene>
    <name evidence="1" type="ORF">BTO28_02200</name>
</gene>
<sequence>MVTFFELLGLVGEIFFWFLKEVDEEEIEKNINYLKRYEWFDNYLNNDTYKELINKNIEVRYVIGKCNVDKMNKKNYNRLVEKKIKKVLLNESHTLGK</sequence>
<dbReference type="EMBL" id="MSFI01000002">
    <property type="protein sequence ID" value="OMP68454.1"/>
    <property type="molecule type" value="Genomic_DNA"/>
</dbReference>
<dbReference type="RefSeq" id="WP_076763640.1">
    <property type="nucleotide sequence ID" value="NZ_MSFI01000002.1"/>
</dbReference>
<comment type="caution">
    <text evidence="1">The sequence shown here is derived from an EMBL/GenBank/DDBJ whole genome shotgun (WGS) entry which is preliminary data.</text>
</comment>
<evidence type="ECO:0000313" key="2">
    <source>
        <dbReference type="Proteomes" id="UP000188613"/>
    </source>
</evidence>
<accession>A0A1V2ACD3</accession>
<evidence type="ECO:0000313" key="1">
    <source>
        <dbReference type="EMBL" id="OMP68454.1"/>
    </source>
</evidence>
<name>A0A1V2ACD3_9BACI</name>
<dbReference type="AlphaFoldDB" id="A0A1V2ACD3"/>